<proteinExistence type="predicted"/>
<evidence type="ECO:0000256" key="5">
    <source>
        <dbReference type="ARBA" id="ARBA00022692"/>
    </source>
</evidence>
<evidence type="ECO:0000256" key="6">
    <source>
        <dbReference type="ARBA" id="ARBA00022989"/>
    </source>
</evidence>
<gene>
    <name evidence="9" type="ORF">MUN82_14030</name>
</gene>
<feature type="transmembrane region" description="Helical" evidence="8">
    <location>
        <begin position="6"/>
        <end position="24"/>
    </location>
</feature>
<name>A0A8T9SV15_9BACT</name>
<keyword evidence="10" id="KW-1185">Reference proteome</keyword>
<keyword evidence="2" id="KW-1003">Cell membrane</keyword>
<feature type="transmembrane region" description="Helical" evidence="8">
    <location>
        <begin position="114"/>
        <end position="132"/>
    </location>
</feature>
<evidence type="ECO:0000313" key="10">
    <source>
        <dbReference type="Proteomes" id="UP000829925"/>
    </source>
</evidence>
<dbReference type="Proteomes" id="UP000829925">
    <property type="component" value="Chromosome"/>
</dbReference>
<evidence type="ECO:0000313" key="9">
    <source>
        <dbReference type="EMBL" id="UOR04060.1"/>
    </source>
</evidence>
<comment type="subcellular location">
    <subcellularLocation>
        <location evidence="1">Cell membrane</location>
        <topology evidence="1">Multi-pass membrane protein</topology>
    </subcellularLocation>
</comment>
<evidence type="ECO:0000256" key="3">
    <source>
        <dbReference type="ARBA" id="ARBA00022676"/>
    </source>
</evidence>
<feature type="transmembrane region" description="Helical" evidence="8">
    <location>
        <begin position="195"/>
        <end position="218"/>
    </location>
</feature>
<dbReference type="GO" id="GO:0016763">
    <property type="term" value="F:pentosyltransferase activity"/>
    <property type="evidence" value="ECO:0007669"/>
    <property type="project" value="TreeGrafter"/>
</dbReference>
<dbReference type="AlphaFoldDB" id="A0A8T9SV15"/>
<dbReference type="RefSeq" id="WP_245091378.1">
    <property type="nucleotide sequence ID" value="NZ_CP095053.1"/>
</dbReference>
<dbReference type="KEGG" id="haei:MUN82_14030"/>
<evidence type="ECO:0000256" key="2">
    <source>
        <dbReference type="ARBA" id="ARBA00022475"/>
    </source>
</evidence>
<evidence type="ECO:0000256" key="7">
    <source>
        <dbReference type="ARBA" id="ARBA00023136"/>
    </source>
</evidence>
<feature type="transmembrane region" description="Helical" evidence="8">
    <location>
        <begin position="87"/>
        <end position="107"/>
    </location>
</feature>
<keyword evidence="7 8" id="KW-0472">Membrane</keyword>
<keyword evidence="5 8" id="KW-0812">Transmembrane</keyword>
<reference evidence="9 10" key="1">
    <citation type="submission" date="2022-04" db="EMBL/GenBank/DDBJ databases">
        <title>Hymenobacter sp. isolated from the air.</title>
        <authorList>
            <person name="Won M."/>
            <person name="Lee C.-M."/>
            <person name="Woen H.-Y."/>
            <person name="Kwon S.-W."/>
        </authorList>
    </citation>
    <scope>NUCLEOTIDE SEQUENCE [LARGE SCALE GENOMIC DNA]</scope>
    <source>
        <strain evidence="10">5413 J-13</strain>
    </source>
</reference>
<feature type="transmembrane region" description="Helical" evidence="8">
    <location>
        <begin position="163"/>
        <end position="189"/>
    </location>
</feature>
<dbReference type="EMBL" id="CP095053">
    <property type="protein sequence ID" value="UOR04060.1"/>
    <property type="molecule type" value="Genomic_DNA"/>
</dbReference>
<feature type="transmembrane region" description="Helical" evidence="8">
    <location>
        <begin position="284"/>
        <end position="302"/>
    </location>
</feature>
<dbReference type="InterPro" id="IPR050297">
    <property type="entry name" value="LipidA_mod_glycosyltrf_83"/>
</dbReference>
<organism evidence="9 10">
    <name type="scientific">Hymenobacter aerilatus</name>
    <dbReference type="NCBI Taxonomy" id="2932251"/>
    <lineage>
        <taxon>Bacteria</taxon>
        <taxon>Pseudomonadati</taxon>
        <taxon>Bacteroidota</taxon>
        <taxon>Cytophagia</taxon>
        <taxon>Cytophagales</taxon>
        <taxon>Hymenobacteraceae</taxon>
        <taxon>Hymenobacter</taxon>
    </lineage>
</organism>
<dbReference type="GO" id="GO:0005886">
    <property type="term" value="C:plasma membrane"/>
    <property type="evidence" value="ECO:0007669"/>
    <property type="project" value="UniProtKB-SubCell"/>
</dbReference>
<keyword evidence="4" id="KW-0808">Transferase</keyword>
<feature type="transmembrane region" description="Helical" evidence="8">
    <location>
        <begin position="260"/>
        <end position="278"/>
    </location>
</feature>
<dbReference type="GO" id="GO:0009103">
    <property type="term" value="P:lipopolysaccharide biosynthetic process"/>
    <property type="evidence" value="ECO:0007669"/>
    <property type="project" value="UniProtKB-ARBA"/>
</dbReference>
<protein>
    <submittedName>
        <fullName evidence="9">Uncharacterized protein</fullName>
    </submittedName>
</protein>
<evidence type="ECO:0000256" key="1">
    <source>
        <dbReference type="ARBA" id="ARBA00004651"/>
    </source>
</evidence>
<keyword evidence="6 8" id="KW-1133">Transmembrane helix</keyword>
<dbReference type="PANTHER" id="PTHR33908">
    <property type="entry name" value="MANNOSYLTRANSFERASE YKCB-RELATED"/>
    <property type="match status" value="1"/>
</dbReference>
<keyword evidence="3" id="KW-0328">Glycosyltransferase</keyword>
<evidence type="ECO:0000256" key="8">
    <source>
        <dbReference type="SAM" id="Phobius"/>
    </source>
</evidence>
<dbReference type="PANTHER" id="PTHR33908:SF11">
    <property type="entry name" value="MEMBRANE PROTEIN"/>
    <property type="match status" value="1"/>
</dbReference>
<evidence type="ECO:0000256" key="4">
    <source>
        <dbReference type="ARBA" id="ARBA00022679"/>
    </source>
</evidence>
<accession>A0A8T9SV15</accession>
<sequence length="495" mass="57291">MLLPRTTYYVILCALLLLFATTLWHRISHFDDAWSTELSYQLLKDGFVRSSLFGNYQQWDEHLYMYHKAFVYVQAGILYFIGFDIWAARATTLLFTGSCLLLLLVYFRPRKEQQLLAALLYVGCGSLWLFGVDSRPETMVATFGFASFLLLQKGILSPRRLLLAGALAGFAALTHLNGLIYIGAGTFWLLPRSGWRGVILFSAAGSLVAGLFLADALIDDQLPLLLYQFTHYPVNQNNHDVLLKLHTMARYDRIFFHSEGEAPLTVLLIMVILITSWGRPIQKMFTPAARYLVWLLVVFWLLTKSHNAYYYILFVPFFIVIITEAVSTVELPKLRRYAIAALIALYPLGSATRAYNLLRENYTYPPVATENARLASRMPQKNTKIIAPMSFFFGQMDNYHIKSLTYYSFIDQDYYNKQLTTKQFFDLAARDTVRYIISDFRKSNKINYIKPDTPTRVGPYRRVYKDQWHSVYAWQPREAREQAYRTRTTPAPEYE</sequence>